<gene>
    <name evidence="1" type="ordered locus">MYSTI_07941</name>
</gene>
<evidence type="ECO:0000313" key="2">
    <source>
        <dbReference type="Proteomes" id="UP000011131"/>
    </source>
</evidence>
<dbReference type="HOGENOM" id="CLU_147976_0_0_7"/>
<dbReference type="STRING" id="1278073.MYSTI_07941"/>
<protein>
    <submittedName>
        <fullName evidence="1">Lipoprotein</fullName>
    </submittedName>
</protein>
<proteinExistence type="predicted"/>
<name>L7UMH3_MYXSD</name>
<dbReference type="PROSITE" id="PS51257">
    <property type="entry name" value="PROKAR_LIPOPROTEIN"/>
    <property type="match status" value="1"/>
</dbReference>
<keyword evidence="1" id="KW-0449">Lipoprotein</keyword>
<dbReference type="PATRIC" id="fig|1278073.3.peg.8085"/>
<dbReference type="KEGG" id="msd:MYSTI_07941"/>
<organism evidence="1 2">
    <name type="scientific">Myxococcus stipitatus (strain DSM 14675 / JCM 12634 / Mx s8)</name>
    <dbReference type="NCBI Taxonomy" id="1278073"/>
    <lineage>
        <taxon>Bacteria</taxon>
        <taxon>Pseudomonadati</taxon>
        <taxon>Myxococcota</taxon>
        <taxon>Myxococcia</taxon>
        <taxon>Myxococcales</taxon>
        <taxon>Cystobacterineae</taxon>
        <taxon>Myxococcaceae</taxon>
        <taxon>Myxococcus</taxon>
    </lineage>
</organism>
<evidence type="ECO:0000313" key="1">
    <source>
        <dbReference type="EMBL" id="AGC49213.1"/>
    </source>
</evidence>
<dbReference type="AlphaFoldDB" id="L7UMH3"/>
<reference evidence="1 2" key="1">
    <citation type="journal article" date="2013" name="Genome Announc.">
        <title>Complete genome sequence of Myxococcus stipitatus strain DSM 14675, a fruiting myxobacterium.</title>
        <authorList>
            <person name="Huntley S."/>
            <person name="Kneip S."/>
            <person name="Treuner-Lange A."/>
            <person name="Sogaard-Andersen L."/>
        </authorList>
    </citation>
    <scope>NUCLEOTIDE SEQUENCE [LARGE SCALE GENOMIC DNA]</scope>
    <source>
        <strain evidence="2">DSM 14675 / JCM 12634 / Mx s8</strain>
    </source>
</reference>
<keyword evidence="2" id="KW-1185">Reference proteome</keyword>
<sequence>MKPERMKRWLPALVWLLSGGCSSLGPHARTKAERIPLAEGERVAFPDSFTGAVDLQGPLVAALEVAMNEFLPPGSKVKSHGDSEALSECLSRRSTYDVQAMAYGEGLFYVSFTPHVGRCGLSDEILDGGAEYVIDGKGRIVRSQ</sequence>
<dbReference type="EMBL" id="CP004025">
    <property type="protein sequence ID" value="AGC49213.1"/>
    <property type="molecule type" value="Genomic_DNA"/>
</dbReference>
<accession>L7UMH3</accession>
<dbReference type="Proteomes" id="UP000011131">
    <property type="component" value="Chromosome"/>
</dbReference>